<dbReference type="InterPro" id="IPR048369">
    <property type="entry name" value="COG6_C"/>
</dbReference>
<dbReference type="GO" id="GO:0000139">
    <property type="term" value="C:Golgi membrane"/>
    <property type="evidence" value="ECO:0007669"/>
    <property type="project" value="UniProtKB-SubCell"/>
</dbReference>
<dbReference type="GO" id="GO:0015031">
    <property type="term" value="P:protein transport"/>
    <property type="evidence" value="ECO:0007669"/>
    <property type="project" value="UniProtKB-KW"/>
</dbReference>
<evidence type="ECO:0000259" key="11">
    <source>
        <dbReference type="Pfam" id="PF06419"/>
    </source>
</evidence>
<dbReference type="InterPro" id="IPR048368">
    <property type="entry name" value="COG6_N"/>
</dbReference>
<dbReference type="PANTHER" id="PTHR21506">
    <property type="entry name" value="COMPONENT OF OLIGOMERIC GOLGI COMPLEX 6"/>
    <property type="match status" value="1"/>
</dbReference>
<evidence type="ECO:0000256" key="7">
    <source>
        <dbReference type="ARBA" id="ARBA00023136"/>
    </source>
</evidence>
<comment type="function">
    <text evidence="10">Acts as component of the peripheral membrane COG complex that is involved in intra-Golgi protein trafficking. COG is located at the cis-Golgi, and regulates tethering of retrograde intra-Golgi vesicles and possibly a number of other membrane trafficking events.</text>
</comment>
<sequence>MDFLDFPALITDDADALPQPASRLSLASLKLNDDQQEPEFTIPKASNHATDFKDLHSKMRHFASISLSEVRPRSISDSSAERTLNTSNKIEKNTTTNQLLSNKINNLVNVPQYSRFTSDSETKQALQILEANHSNLAINFDQLVAFDFVGTLNRKSLRSKLEISMINSHSDILSNFQSIARRIKRLSGPLEKITTAMQNFEETVDLKSFEFDNVKDRLDQLKSRRQVMIKLRDSLTLTQLELDHLLNGSIDKLFFETLNKINFIKEKATYLLTDDKTIAAGTALLKTMNNNLTISNKRIHNYLINFIEEYDSLSRQYGERTIGDESLLKFQTSLIHLSSDVQFFQDFLNRIVGSRSKRLLDEFLSQFDIDNKQVQRPIILSANDPVRYLGDVLAYVHSMIVNELQFLKSIFELKSELMTSDSVLKDNMDFIHDLHLKLLNEIFATLANTIRIRLEQIVRFENNPMLNLDIVQCLNLYQMMLVKSGINETSQLIVNLNDLENFARSKIISSVTKIVDDLDRDQITATDLLPPDWFVDYLSKLSQLLAKLEQQNETKILTDGFYDKLIVDPISNKLISNLQRWFPEAKKDKLVRLDLLIVQINSFDLVKSKLGPFHDTLFVSDHGKEVYSKLEFQYASYVTKLKETSNSYFFESTGMELYYNLFNMIFPILSVQDELDYDMYLSAIENPIMKLSTIHDSTHKKLNDYLPLALSDLQDVKLFNLMPPSVEEDVISTCFENFIKFYEVFKNVLFRIYPDDREMILSTLNFTTNEVRMLLCIEDK</sequence>
<dbReference type="Proteomes" id="UP000031516">
    <property type="component" value="Unassembled WGS sequence"/>
</dbReference>
<comment type="similarity">
    <text evidence="2 10">Belongs to the COG6 family.</text>
</comment>
<evidence type="ECO:0000313" key="14">
    <source>
        <dbReference type="Proteomes" id="UP000031516"/>
    </source>
</evidence>
<dbReference type="EMBL" id="CCBQ010000045">
    <property type="protein sequence ID" value="CDO95522.1"/>
    <property type="molecule type" value="Genomic_DNA"/>
</dbReference>
<dbReference type="PANTHER" id="PTHR21506:SF0">
    <property type="entry name" value="CONSERVED OLIGOMERIC GOLGI COMPLEX SUBUNIT 6"/>
    <property type="match status" value="1"/>
</dbReference>
<keyword evidence="6 10" id="KW-0333">Golgi apparatus</keyword>
<name>A0A0A8LB99_9SACH</name>
<evidence type="ECO:0000256" key="6">
    <source>
        <dbReference type="ARBA" id="ARBA00023034"/>
    </source>
</evidence>
<keyword evidence="4 10" id="KW-0813">Transport</keyword>
<dbReference type="SMART" id="SM01087">
    <property type="entry name" value="COG6"/>
    <property type="match status" value="1"/>
</dbReference>
<evidence type="ECO:0000256" key="2">
    <source>
        <dbReference type="ARBA" id="ARBA00011023"/>
    </source>
</evidence>
<dbReference type="GO" id="GO:0017119">
    <property type="term" value="C:Golgi transport complex"/>
    <property type="evidence" value="ECO:0007669"/>
    <property type="project" value="UniProtKB-UniRule"/>
</dbReference>
<accession>A0A0A8LB99</accession>
<evidence type="ECO:0000256" key="3">
    <source>
        <dbReference type="ARBA" id="ARBA00020973"/>
    </source>
</evidence>
<keyword evidence="5 10" id="KW-0653">Protein transport</keyword>
<keyword evidence="14" id="KW-1185">Reference proteome</keyword>
<evidence type="ECO:0000256" key="5">
    <source>
        <dbReference type="ARBA" id="ARBA00022927"/>
    </source>
</evidence>
<proteinExistence type="inferred from homology"/>
<dbReference type="GO" id="GO:0006891">
    <property type="term" value="P:intra-Golgi vesicle-mediated transport"/>
    <property type="evidence" value="ECO:0007669"/>
    <property type="project" value="UniProtKB-UniRule"/>
</dbReference>
<evidence type="ECO:0000256" key="4">
    <source>
        <dbReference type="ARBA" id="ARBA00022448"/>
    </source>
</evidence>
<dbReference type="InterPro" id="IPR010490">
    <property type="entry name" value="COG6"/>
</dbReference>
<organism evidence="13 14">
    <name type="scientific">Kluyveromyces dobzhanskii CBS 2104</name>
    <dbReference type="NCBI Taxonomy" id="1427455"/>
    <lineage>
        <taxon>Eukaryota</taxon>
        <taxon>Fungi</taxon>
        <taxon>Dikarya</taxon>
        <taxon>Ascomycota</taxon>
        <taxon>Saccharomycotina</taxon>
        <taxon>Saccharomycetes</taxon>
        <taxon>Saccharomycetales</taxon>
        <taxon>Saccharomycetaceae</taxon>
        <taxon>Kluyveromyces</taxon>
    </lineage>
</organism>
<keyword evidence="7 10" id="KW-0472">Membrane</keyword>
<feature type="domain" description="Conserved Oligomeric Golgi complex subunit 6 C-terminal" evidence="12">
    <location>
        <begin position="280"/>
        <end position="775"/>
    </location>
</feature>
<dbReference type="OrthoDB" id="272987at2759"/>
<evidence type="ECO:0000259" key="12">
    <source>
        <dbReference type="Pfam" id="PF20653"/>
    </source>
</evidence>
<comment type="caution">
    <text evidence="13">The sequence shown here is derived from an EMBL/GenBank/DDBJ whole genome shotgun (WGS) entry which is preliminary data.</text>
</comment>
<evidence type="ECO:0000313" key="13">
    <source>
        <dbReference type="EMBL" id="CDO95522.1"/>
    </source>
</evidence>
<feature type="domain" description="Conserved oligomeric complex COG6 N-terminal" evidence="11">
    <location>
        <begin position="153"/>
        <end position="246"/>
    </location>
</feature>
<dbReference type="AlphaFoldDB" id="A0A0A8LB99"/>
<dbReference type="Pfam" id="PF20653">
    <property type="entry name" value="COG6_C"/>
    <property type="match status" value="1"/>
</dbReference>
<evidence type="ECO:0000256" key="10">
    <source>
        <dbReference type="RuleBase" id="RU365075"/>
    </source>
</evidence>
<protein>
    <recommendedName>
        <fullName evidence="3 10">Conserved oligomeric Golgi complex subunit 6</fullName>
        <shortName evidence="10">COG complex subunit 6</shortName>
    </recommendedName>
    <alternativeName>
        <fullName evidence="8 10">Component of oligomeric Golgi complex 6</fullName>
    </alternativeName>
</protein>
<comment type="subcellular location">
    <subcellularLocation>
        <location evidence="1 10">Golgi apparatus membrane</location>
        <topology evidence="1 10">Peripheral membrane protein</topology>
    </subcellularLocation>
</comment>
<evidence type="ECO:0000256" key="1">
    <source>
        <dbReference type="ARBA" id="ARBA00004395"/>
    </source>
</evidence>
<gene>
    <name evidence="13" type="ORF">KLDO_g3757</name>
</gene>
<evidence type="ECO:0000256" key="8">
    <source>
        <dbReference type="ARBA" id="ARBA00031348"/>
    </source>
</evidence>
<comment type="subunit">
    <text evidence="10">Component of the conserved oligomeric Golgi complex.</text>
</comment>
<dbReference type="Pfam" id="PF06419">
    <property type="entry name" value="COG6_N"/>
    <property type="match status" value="1"/>
</dbReference>
<reference evidence="13 14" key="1">
    <citation type="submission" date="2014-03" db="EMBL/GenBank/DDBJ databases">
        <title>The genome of Kluyveromyces dobzhanskii.</title>
        <authorList>
            <person name="Nystedt B."/>
            <person name="Astrom S."/>
        </authorList>
    </citation>
    <scope>NUCLEOTIDE SEQUENCE [LARGE SCALE GENOMIC DNA]</scope>
    <source>
        <strain evidence="13 14">CBS 2104</strain>
    </source>
</reference>
<comment type="function">
    <text evidence="9">Acts as a component of the peripheral membrane COG complex that is involved in intra-Golgi protein trafficking. COG is located at the cis-Golgi, and regulates tethering of retrograde intra-Golgi vesicles and possibly a number of other membrane trafficking events.</text>
</comment>
<evidence type="ECO:0000256" key="9">
    <source>
        <dbReference type="ARBA" id="ARBA00043873"/>
    </source>
</evidence>